<dbReference type="EMBL" id="LTDF01000075">
    <property type="protein sequence ID" value="KXT51348.1"/>
    <property type="molecule type" value="Genomic_DNA"/>
</dbReference>
<evidence type="ECO:0000313" key="1">
    <source>
        <dbReference type="EMBL" id="KXT51348.1"/>
    </source>
</evidence>
<reference evidence="1 2" key="1">
    <citation type="submission" date="2016-02" db="EMBL/GenBank/DDBJ databases">
        <authorList>
            <person name="Wen L."/>
            <person name="He K."/>
            <person name="Yang H."/>
        </authorList>
    </citation>
    <scope>NUCLEOTIDE SEQUENCE [LARGE SCALE GENOMIC DNA]</scope>
    <source>
        <strain evidence="1 2">KLE1704</strain>
    </source>
</reference>
<name>A0A139LIT8_9BACE</name>
<protein>
    <submittedName>
        <fullName evidence="1">Uncharacterized protein</fullName>
    </submittedName>
</protein>
<accession>A0A139LIT8</accession>
<gene>
    <name evidence="1" type="ORF">HMPREF2531_02136</name>
</gene>
<dbReference type="AlphaFoldDB" id="A0A139LIT8"/>
<sequence length="51" mass="6014">DYTNVKAKAVYQMNENGMNYMAYNWNEKDNSWNLVTEHNATNWNSALLANR</sequence>
<dbReference type="PATRIC" id="fig|329854.7.peg.2177"/>
<organism evidence="1">
    <name type="scientific">Bacteroides intestinalis</name>
    <dbReference type="NCBI Taxonomy" id="329854"/>
    <lineage>
        <taxon>Bacteria</taxon>
        <taxon>Pseudomonadati</taxon>
        <taxon>Bacteroidota</taxon>
        <taxon>Bacteroidia</taxon>
        <taxon>Bacteroidales</taxon>
        <taxon>Bacteroidaceae</taxon>
        <taxon>Bacteroides</taxon>
    </lineage>
</organism>
<proteinExistence type="predicted"/>
<comment type="caution">
    <text evidence="1">The sequence shown here is derived from an EMBL/GenBank/DDBJ whole genome shotgun (WGS) entry which is preliminary data.</text>
</comment>
<feature type="non-terminal residue" evidence="1">
    <location>
        <position position="1"/>
    </location>
</feature>
<dbReference type="Proteomes" id="UP000070319">
    <property type="component" value="Unassembled WGS sequence"/>
</dbReference>
<evidence type="ECO:0000313" key="2">
    <source>
        <dbReference type="Proteomes" id="UP000070319"/>
    </source>
</evidence>